<sequence>MELTFLGKETQGGGSPTLFETDRNSYVVQGWRVTGHPSTTVEIPASLLGHLPPDAALGAELIATGRRWQGDSGECETLLISGDSLDDVVLAKLDVPDHEACIEVQRKER</sequence>
<name>A0ABV8J5R0_9ACTN</name>
<reference evidence="2" key="1">
    <citation type="journal article" date="2019" name="Int. J. Syst. Evol. Microbiol.">
        <title>The Global Catalogue of Microorganisms (GCM) 10K type strain sequencing project: providing services to taxonomists for standard genome sequencing and annotation.</title>
        <authorList>
            <consortium name="The Broad Institute Genomics Platform"/>
            <consortium name="The Broad Institute Genome Sequencing Center for Infectious Disease"/>
            <person name="Wu L."/>
            <person name="Ma J."/>
        </authorList>
    </citation>
    <scope>NUCLEOTIDE SEQUENCE [LARGE SCALE GENOMIC DNA]</scope>
    <source>
        <strain evidence="2">TBRC 5832</strain>
    </source>
</reference>
<proteinExistence type="predicted"/>
<dbReference type="EMBL" id="JBHSBL010000024">
    <property type="protein sequence ID" value="MFC4070389.1"/>
    <property type="molecule type" value="Genomic_DNA"/>
</dbReference>
<gene>
    <name evidence="1" type="ORF">ACFO0C_36130</name>
</gene>
<evidence type="ECO:0000313" key="1">
    <source>
        <dbReference type="EMBL" id="MFC4070389.1"/>
    </source>
</evidence>
<comment type="caution">
    <text evidence="1">The sequence shown here is derived from an EMBL/GenBank/DDBJ whole genome shotgun (WGS) entry which is preliminary data.</text>
</comment>
<dbReference type="RefSeq" id="WP_378071268.1">
    <property type="nucleotide sequence ID" value="NZ_JBHSBL010000024.1"/>
</dbReference>
<accession>A0ABV8J5R0</accession>
<keyword evidence="2" id="KW-1185">Reference proteome</keyword>
<evidence type="ECO:0000313" key="2">
    <source>
        <dbReference type="Proteomes" id="UP001595867"/>
    </source>
</evidence>
<protein>
    <submittedName>
        <fullName evidence="1">Uncharacterized protein</fullName>
    </submittedName>
</protein>
<dbReference type="Proteomes" id="UP001595867">
    <property type="component" value="Unassembled WGS sequence"/>
</dbReference>
<organism evidence="1 2">
    <name type="scientific">Actinoplanes subglobosus</name>
    <dbReference type="NCBI Taxonomy" id="1547892"/>
    <lineage>
        <taxon>Bacteria</taxon>
        <taxon>Bacillati</taxon>
        <taxon>Actinomycetota</taxon>
        <taxon>Actinomycetes</taxon>
        <taxon>Micromonosporales</taxon>
        <taxon>Micromonosporaceae</taxon>
        <taxon>Actinoplanes</taxon>
    </lineage>
</organism>